<dbReference type="EMBL" id="MHLA01000015">
    <property type="protein sequence ID" value="OGY99412.1"/>
    <property type="molecule type" value="Genomic_DNA"/>
</dbReference>
<reference evidence="4 5" key="1">
    <citation type="journal article" date="2016" name="Nat. Commun.">
        <title>Thousands of microbial genomes shed light on interconnected biogeochemical processes in an aquifer system.</title>
        <authorList>
            <person name="Anantharaman K."/>
            <person name="Brown C.T."/>
            <person name="Hug L.A."/>
            <person name="Sharon I."/>
            <person name="Castelle C.J."/>
            <person name="Probst A.J."/>
            <person name="Thomas B.C."/>
            <person name="Singh A."/>
            <person name="Wilkins M.J."/>
            <person name="Karaoz U."/>
            <person name="Brodie E.L."/>
            <person name="Williams K.H."/>
            <person name="Hubbard S.S."/>
            <person name="Banfield J.F."/>
        </authorList>
    </citation>
    <scope>NUCLEOTIDE SEQUENCE [LARGE SCALE GENOMIC DNA]</scope>
</reference>
<organism evidence="4 5">
    <name type="scientific">Candidatus Liptonbacteria bacterium RIFCSPLOWO2_01_FULL_52_25</name>
    <dbReference type="NCBI Taxonomy" id="1798650"/>
    <lineage>
        <taxon>Bacteria</taxon>
        <taxon>Candidatus Liptoniibacteriota</taxon>
    </lineage>
</organism>
<dbReference type="GO" id="GO:0015935">
    <property type="term" value="C:small ribosomal subunit"/>
    <property type="evidence" value="ECO:0007669"/>
    <property type="project" value="TreeGrafter"/>
</dbReference>
<keyword evidence="2 3" id="KW-0687">Ribonucleoprotein</keyword>
<evidence type="ECO:0000256" key="3">
    <source>
        <dbReference type="HAMAP-Rule" id="MF_00385"/>
    </source>
</evidence>
<dbReference type="NCBIfam" id="TIGR00002">
    <property type="entry name" value="S16"/>
    <property type="match status" value="1"/>
</dbReference>
<dbReference type="SUPFAM" id="SSF54565">
    <property type="entry name" value="Ribosomal protein S16"/>
    <property type="match status" value="1"/>
</dbReference>
<keyword evidence="1 3" id="KW-0689">Ribosomal protein</keyword>
<dbReference type="Pfam" id="PF00886">
    <property type="entry name" value="Ribosomal_S16"/>
    <property type="match status" value="1"/>
</dbReference>
<dbReference type="GO" id="GO:0005737">
    <property type="term" value="C:cytoplasm"/>
    <property type="evidence" value="ECO:0007669"/>
    <property type="project" value="UniProtKB-ARBA"/>
</dbReference>
<dbReference type="InterPro" id="IPR000307">
    <property type="entry name" value="Ribosomal_bS16"/>
</dbReference>
<name>A0A1G2CDD2_9BACT</name>
<proteinExistence type="inferred from homology"/>
<accession>A0A1G2CDD2</accession>
<dbReference type="Gene3D" id="3.30.1320.10">
    <property type="match status" value="1"/>
</dbReference>
<gene>
    <name evidence="3" type="primary">rpsP</name>
    <name evidence="4" type="ORF">A2945_00970</name>
</gene>
<comment type="caution">
    <text evidence="4">The sequence shown here is derived from an EMBL/GenBank/DDBJ whole genome shotgun (WGS) entry which is preliminary data.</text>
</comment>
<evidence type="ECO:0000313" key="5">
    <source>
        <dbReference type="Proteomes" id="UP000178880"/>
    </source>
</evidence>
<comment type="similarity">
    <text evidence="3">Belongs to the bacterial ribosomal protein bS16 family.</text>
</comment>
<dbReference type="HAMAP" id="MF_00385">
    <property type="entry name" value="Ribosomal_bS16"/>
    <property type="match status" value="1"/>
</dbReference>
<dbReference type="GO" id="GO:0003735">
    <property type="term" value="F:structural constituent of ribosome"/>
    <property type="evidence" value="ECO:0007669"/>
    <property type="project" value="InterPro"/>
</dbReference>
<dbReference type="PANTHER" id="PTHR12919:SF20">
    <property type="entry name" value="SMALL RIBOSOMAL SUBUNIT PROTEIN BS16M"/>
    <property type="match status" value="1"/>
</dbReference>
<dbReference type="PANTHER" id="PTHR12919">
    <property type="entry name" value="30S RIBOSOMAL PROTEIN S16"/>
    <property type="match status" value="1"/>
</dbReference>
<dbReference type="AlphaFoldDB" id="A0A1G2CDD2"/>
<protein>
    <recommendedName>
        <fullName evidence="3">Small ribosomal subunit protein bS16</fullName>
    </recommendedName>
</protein>
<dbReference type="InterPro" id="IPR023803">
    <property type="entry name" value="Ribosomal_bS16_dom_sf"/>
</dbReference>
<evidence type="ECO:0000256" key="1">
    <source>
        <dbReference type="ARBA" id="ARBA00022980"/>
    </source>
</evidence>
<sequence>MLAIKLQRVGKKHQPSFRVVVAERRSKLNGPPVEDLGSYDIRVKKLDAKKDRVEHWLKMGAQPTTTVWNLLVTHKLADGKKIAVKMKKPVVVISAEAKPASPEAAKPTTETPAA</sequence>
<evidence type="ECO:0000313" key="4">
    <source>
        <dbReference type="EMBL" id="OGY99412.1"/>
    </source>
</evidence>
<dbReference type="Proteomes" id="UP000178880">
    <property type="component" value="Unassembled WGS sequence"/>
</dbReference>
<dbReference type="STRING" id="1798650.A2945_00970"/>
<dbReference type="GO" id="GO:0006412">
    <property type="term" value="P:translation"/>
    <property type="evidence" value="ECO:0007669"/>
    <property type="project" value="UniProtKB-UniRule"/>
</dbReference>
<evidence type="ECO:0000256" key="2">
    <source>
        <dbReference type="ARBA" id="ARBA00023274"/>
    </source>
</evidence>